<dbReference type="Pfam" id="PF01399">
    <property type="entry name" value="PCI"/>
    <property type="match status" value="1"/>
</dbReference>
<proteinExistence type="predicted"/>
<dbReference type="GO" id="GO:0000502">
    <property type="term" value="C:proteasome complex"/>
    <property type="evidence" value="ECO:0007669"/>
    <property type="project" value="UniProtKB-KW"/>
</dbReference>
<dbReference type="InterPro" id="IPR036390">
    <property type="entry name" value="WH_DNA-bd_sf"/>
</dbReference>
<dbReference type="Gene3D" id="1.25.40.570">
    <property type="match status" value="1"/>
</dbReference>
<feature type="non-terminal residue" evidence="3">
    <location>
        <position position="366"/>
    </location>
</feature>
<feature type="domain" description="PCI" evidence="2">
    <location>
        <begin position="174"/>
        <end position="342"/>
    </location>
</feature>
<gene>
    <name evidence="3" type="ORF">IE077_003437</name>
</gene>
<dbReference type="PANTHER" id="PTHR14145">
    <property type="entry name" value="26S PROTESOME SUBUNIT 6"/>
    <property type="match status" value="1"/>
</dbReference>
<dbReference type="InterPro" id="IPR045135">
    <property type="entry name" value="Rpn7_N"/>
</dbReference>
<protein>
    <submittedName>
        <fullName evidence="3">26s proteasome regulatory complex subunit</fullName>
    </submittedName>
</protein>
<dbReference type="InterPro" id="IPR019585">
    <property type="entry name" value="Rpn7/CSN1"/>
</dbReference>
<comment type="caution">
    <text evidence="3">The sequence shown here is derived from an EMBL/GenBank/DDBJ whole genome shotgun (WGS) entry which is preliminary data.</text>
</comment>
<accession>A0ABQ7J8A8</accession>
<dbReference type="Pfam" id="PF21154">
    <property type="entry name" value="RPN7_PSMD6_C"/>
    <property type="match status" value="1"/>
</dbReference>
<dbReference type="PANTHER" id="PTHR14145:SF1">
    <property type="entry name" value="26S PROTEASOME NON-ATPASE REGULATORY SUBUNIT 6"/>
    <property type="match status" value="1"/>
</dbReference>
<dbReference type="InterPro" id="IPR000717">
    <property type="entry name" value="PCI_dom"/>
</dbReference>
<keyword evidence="1 3" id="KW-0647">Proteasome</keyword>
<evidence type="ECO:0000256" key="1">
    <source>
        <dbReference type="ARBA" id="ARBA00022942"/>
    </source>
</evidence>
<keyword evidence="4" id="KW-1185">Reference proteome</keyword>
<dbReference type="Pfam" id="PF10602">
    <property type="entry name" value="RPN7"/>
    <property type="match status" value="1"/>
</dbReference>
<reference evidence="3 4" key="1">
    <citation type="journal article" date="2020" name="bioRxiv">
        <title>Metabolic contributions of an alphaproteobacterial endosymbiont in the apicomplexan Cardiosporidium cionae.</title>
        <authorList>
            <person name="Hunter E.S."/>
            <person name="Paight C.J."/>
            <person name="Lane C.E."/>
        </authorList>
    </citation>
    <scope>NUCLEOTIDE SEQUENCE [LARGE SCALE GENOMIC DNA]</scope>
    <source>
        <strain evidence="3">ESH_2018</strain>
    </source>
</reference>
<dbReference type="SMART" id="SM00088">
    <property type="entry name" value="PINT"/>
    <property type="match status" value="1"/>
</dbReference>
<dbReference type="EMBL" id="JADAQX010000446">
    <property type="protein sequence ID" value="KAF8820212.1"/>
    <property type="molecule type" value="Genomic_DNA"/>
</dbReference>
<dbReference type="InterPro" id="IPR049549">
    <property type="entry name" value="RPN7_PSMD6_C"/>
</dbReference>
<dbReference type="Proteomes" id="UP000823046">
    <property type="component" value="Unassembled WGS sequence"/>
</dbReference>
<name>A0ABQ7J8A8_9APIC</name>
<organism evidence="3 4">
    <name type="scientific">Cardiosporidium cionae</name>
    <dbReference type="NCBI Taxonomy" id="476202"/>
    <lineage>
        <taxon>Eukaryota</taxon>
        <taxon>Sar</taxon>
        <taxon>Alveolata</taxon>
        <taxon>Apicomplexa</taxon>
        <taxon>Aconoidasida</taxon>
        <taxon>Nephromycida</taxon>
        <taxon>Cardiosporidium</taxon>
    </lineage>
</organism>
<evidence type="ECO:0000259" key="2">
    <source>
        <dbReference type="PROSITE" id="PS50250"/>
    </source>
</evidence>
<evidence type="ECO:0000313" key="4">
    <source>
        <dbReference type="Proteomes" id="UP000823046"/>
    </source>
</evidence>
<sequence>MIHHLQLGTNLDNVYQKMKEKLMERITEDEMLPLYRQLCESLNWIEDEVLVEKLQAANAEQLKILDEKIEDATENFGDSEIREALLSKANYYCKIGNRKLAVESYEVVFDKTIGAGGRLDAILSLIRIGLFYGDMELTKKNVAKAKEELEKGGDWERRNKLKVYESVQLMMCRHFKEAALLLLDSISTFTATELMSFQSFIFYVVILSMVALDRPTLRSKVIYAPEVLQVVAEDETLKEFLQSFFHCKYLRFMQNLVPISKRVKENRYMGPHYLYYIRSIRLRAYAQFLEPYKSVTLENMASSFGVSNVFIEREVASFIASGKLNCKIDRVNGVVESNNPDARNKLYQQIIKQGDVLLNRVQRLSR</sequence>
<evidence type="ECO:0000313" key="3">
    <source>
        <dbReference type="EMBL" id="KAF8820212.1"/>
    </source>
</evidence>
<dbReference type="PROSITE" id="PS50250">
    <property type="entry name" value="PCI"/>
    <property type="match status" value="1"/>
</dbReference>
<dbReference type="SUPFAM" id="SSF46785">
    <property type="entry name" value="Winged helix' DNA-binding domain"/>
    <property type="match status" value="1"/>
</dbReference>